<name>A0A1I4DH84_9RHOB</name>
<dbReference type="AlphaFoldDB" id="A0A1I4DH84"/>
<dbReference type="Proteomes" id="UP000199550">
    <property type="component" value="Unassembled WGS sequence"/>
</dbReference>
<evidence type="ECO:0008006" key="4">
    <source>
        <dbReference type="Google" id="ProtNLM"/>
    </source>
</evidence>
<evidence type="ECO:0000256" key="1">
    <source>
        <dbReference type="SAM" id="SignalP"/>
    </source>
</evidence>
<dbReference type="EMBL" id="FOTF01000004">
    <property type="protein sequence ID" value="SFK92565.1"/>
    <property type="molecule type" value="Genomic_DNA"/>
</dbReference>
<dbReference type="OrthoDB" id="573055at2"/>
<proteinExistence type="predicted"/>
<feature type="signal peptide" evidence="1">
    <location>
        <begin position="1"/>
        <end position="17"/>
    </location>
</feature>
<sequence>MMRPFAVLCLLAPPALADTPQIMGMAATSTGAAWQIDVTLAHPDTGWDHYADGWRIEDSAGTVLATRTLTHPHVNEQPFTRGLTVAEPLPTRIFVRVSCNVDGWAESAAPFDLQP</sequence>
<protein>
    <recommendedName>
        <fullName evidence="4">Secreted protein</fullName>
    </recommendedName>
</protein>
<gene>
    <name evidence="2" type="ORF">SAMN04488004_104133</name>
</gene>
<evidence type="ECO:0000313" key="3">
    <source>
        <dbReference type="Proteomes" id="UP000199550"/>
    </source>
</evidence>
<feature type="chain" id="PRO_5011521522" description="Secreted protein" evidence="1">
    <location>
        <begin position="18"/>
        <end position="115"/>
    </location>
</feature>
<organism evidence="2 3">
    <name type="scientific">Loktanella salsilacus</name>
    <dbReference type="NCBI Taxonomy" id="195913"/>
    <lineage>
        <taxon>Bacteria</taxon>
        <taxon>Pseudomonadati</taxon>
        <taxon>Pseudomonadota</taxon>
        <taxon>Alphaproteobacteria</taxon>
        <taxon>Rhodobacterales</taxon>
        <taxon>Roseobacteraceae</taxon>
        <taxon>Loktanella</taxon>
    </lineage>
</organism>
<dbReference type="RefSeq" id="WP_090186342.1">
    <property type="nucleotide sequence ID" value="NZ_FOTF01000004.1"/>
</dbReference>
<accession>A0A1I4DH84</accession>
<dbReference type="STRING" id="195913.SAMN04488004_104133"/>
<keyword evidence="1" id="KW-0732">Signal</keyword>
<reference evidence="2 3" key="1">
    <citation type="submission" date="2016-10" db="EMBL/GenBank/DDBJ databases">
        <authorList>
            <person name="de Groot N.N."/>
        </authorList>
    </citation>
    <scope>NUCLEOTIDE SEQUENCE [LARGE SCALE GENOMIC DNA]</scope>
    <source>
        <strain evidence="2 3">DSM 16199</strain>
    </source>
</reference>
<evidence type="ECO:0000313" key="2">
    <source>
        <dbReference type="EMBL" id="SFK92565.1"/>
    </source>
</evidence>
<keyword evidence="3" id="KW-1185">Reference proteome</keyword>